<dbReference type="Pfam" id="PF18052">
    <property type="entry name" value="Rx_N"/>
    <property type="match status" value="1"/>
</dbReference>
<dbReference type="GO" id="GO:0006952">
    <property type="term" value="P:defense response"/>
    <property type="evidence" value="ECO:0007669"/>
    <property type="project" value="UniProtKB-KW"/>
</dbReference>
<comment type="similarity">
    <text evidence="1">Belongs to the disease resistance NB-LRR family.</text>
</comment>
<evidence type="ECO:0000256" key="2">
    <source>
        <dbReference type="ARBA" id="ARBA00022614"/>
    </source>
</evidence>
<dbReference type="InterPro" id="IPR058922">
    <property type="entry name" value="WHD_DRP"/>
</dbReference>
<reference evidence="12" key="1">
    <citation type="journal article" date="2017" name="Nat. Commun.">
        <title>The asparagus genome sheds light on the origin and evolution of a young Y chromosome.</title>
        <authorList>
            <person name="Harkess A."/>
            <person name="Zhou J."/>
            <person name="Xu C."/>
            <person name="Bowers J.E."/>
            <person name="Van der Hulst R."/>
            <person name="Ayyampalayam S."/>
            <person name="Mercati F."/>
            <person name="Riccardi P."/>
            <person name="McKain M.R."/>
            <person name="Kakrana A."/>
            <person name="Tang H."/>
            <person name="Ray J."/>
            <person name="Groenendijk J."/>
            <person name="Arikit S."/>
            <person name="Mathioni S.M."/>
            <person name="Nakano M."/>
            <person name="Shan H."/>
            <person name="Telgmann-Rauber A."/>
            <person name="Kanno A."/>
            <person name="Yue Z."/>
            <person name="Chen H."/>
            <person name="Li W."/>
            <person name="Chen Y."/>
            <person name="Xu X."/>
            <person name="Zhang Y."/>
            <person name="Luo S."/>
            <person name="Chen H."/>
            <person name="Gao J."/>
            <person name="Mao Z."/>
            <person name="Pires J.C."/>
            <person name="Luo M."/>
            <person name="Kudrna D."/>
            <person name="Wing R.A."/>
            <person name="Meyers B.C."/>
            <person name="Yi K."/>
            <person name="Kong H."/>
            <person name="Lavrijsen P."/>
            <person name="Sunseri F."/>
            <person name="Falavigna A."/>
            <person name="Ye Y."/>
            <person name="Leebens-Mack J.H."/>
            <person name="Chen G."/>
        </authorList>
    </citation>
    <scope>NUCLEOTIDE SEQUENCE [LARGE SCALE GENOMIC DNA]</scope>
    <source>
        <strain evidence="12">cv. DH0086</strain>
    </source>
</reference>
<keyword evidence="12" id="KW-1185">Reference proteome</keyword>
<dbReference type="Gene3D" id="3.80.10.10">
    <property type="entry name" value="Ribonuclease Inhibitor"/>
    <property type="match status" value="2"/>
</dbReference>
<dbReference type="AlphaFoldDB" id="A0A5P1EZA8"/>
<dbReference type="InterPro" id="IPR042197">
    <property type="entry name" value="Apaf_helical"/>
</dbReference>
<dbReference type="SUPFAM" id="SSF52058">
    <property type="entry name" value="L domain-like"/>
    <property type="match status" value="2"/>
</dbReference>
<protein>
    <recommendedName>
        <fullName evidence="13">NB-ARC domain-containing protein</fullName>
    </recommendedName>
</protein>
<evidence type="ECO:0000259" key="8">
    <source>
        <dbReference type="Pfam" id="PF18052"/>
    </source>
</evidence>
<dbReference type="InterPro" id="IPR027417">
    <property type="entry name" value="P-loop_NTPase"/>
</dbReference>
<sequence length="1151" mass="130813">MVVVGDVIVSKIIEKLVENGFEYAADRYFAWDTRMKDEIERLNDALPRILAVMEKAESGQQEVTGALKKWLWQLKDAVYEADNVLDELDYLKLQKQVKEKASGSKEHGHSGWGKMRGFLSDSKRKVKKASKRVFKSDPILEKMRGAVKRLDEVATGVRNFISTLQLHQQHHSQSPVPTRKTGPALTERKLRGRDKEREELLEWLRKDDSNTSVSLFSTIGHGGVGKTTLTQHVYNDDSLTNSFDCKIWVCISTPFVVEKVMADMIEYASESTPKVKELAALQEALKKLVSSKKFLLVLDELAALQEALKKLVSSKKFLLVLDGAWNDDNRSEWDKLFAPLTSGQKGSKILLTTRSVPVAKMATSALGGSINKPMILKPLDDDNFLSLFNQYAFAGVDSCDYRKLESIGEKIARRLGGLPLAAKTIGALLNSKLDDSHWNRILQADNISDQAQQRDGVNAVLMLSYHHLPMHLRHCFSYCNIFPQGYRFDKDDLVFMWMALGLIQKSSQYPNETLEDTGRGYFDDLVKLSFLEQGYFVDGTYNMHDLLHEVARKVSHGDCFRFVGDMSIDQIPNTVRHLYFETNKLNLLKDVGKRKNLRTLVLAFRGYVNEHAKAFEEAFKSLESIRVLRLNVDDMNVLPDAIGNMRHIRYLSIRHVIFRLPSSFCRLYHLQVLDFRFFEAVSVLGLNNLISLRHLIPCEVYYEKIEGLGTLTSLQRFSFTAEVYKLSELKEMEDLRELKIRGLENHKHHEEVGTIELHRKRNLLKLELVWSDDRGATDEYELMLDRLQPPDSLRGLTIEGYQGARAPCWMEPDLLINLEYMSLECGRAWKHLPSLGKLPYLMDLRLWGLPALQQINCEGGFQQLKYLDISHCEQWEEWCGLEAEAVPWCPLLKELVIEALWIENCPKLRMSPDTVTPVDCFALPSLRSLWLVDCGGSDGLTPALLMQGSLTSLLALALRGANHITAFPFEVECRRFTSLRVLRLTGCDELASVECPKLVQAAAAATPASIIKREEEQGFTSTVEELEIDDPFLLHVEPLRKLTSVRRLEIGDGSHLEAALAEPWLLQNSTSLRSLHLWRKAKILPSSLQTLSSLEYLTLGEACDLQSLPQLPLSLRTLMIGGCNETLKERCRENEGADWPNIRHIPDIDID</sequence>
<evidence type="ECO:0000313" key="12">
    <source>
        <dbReference type="Proteomes" id="UP000243459"/>
    </source>
</evidence>
<dbReference type="Proteomes" id="UP000243459">
    <property type="component" value="Chromosome 4"/>
</dbReference>
<dbReference type="InterPro" id="IPR036388">
    <property type="entry name" value="WH-like_DNA-bd_sf"/>
</dbReference>
<evidence type="ECO:0000256" key="4">
    <source>
        <dbReference type="ARBA" id="ARBA00022741"/>
    </source>
</evidence>
<dbReference type="InterPro" id="IPR041118">
    <property type="entry name" value="Rx_N"/>
</dbReference>
<evidence type="ECO:0000259" key="7">
    <source>
        <dbReference type="Pfam" id="PF00931"/>
    </source>
</evidence>
<proteinExistence type="inferred from homology"/>
<keyword evidence="2" id="KW-0433">Leucine-rich repeat</keyword>
<evidence type="ECO:0000259" key="9">
    <source>
        <dbReference type="Pfam" id="PF23559"/>
    </source>
</evidence>
<dbReference type="Gramene" id="ONK71425">
    <property type="protein sequence ID" value="ONK71425"/>
    <property type="gene ID" value="A4U43_C04F8440"/>
</dbReference>
<keyword evidence="3" id="KW-0677">Repeat</keyword>
<evidence type="ECO:0000256" key="5">
    <source>
        <dbReference type="ARBA" id="ARBA00022821"/>
    </source>
</evidence>
<dbReference type="Gene3D" id="1.10.10.10">
    <property type="entry name" value="Winged helix-like DNA-binding domain superfamily/Winged helix DNA-binding domain"/>
    <property type="match status" value="1"/>
</dbReference>
<dbReference type="InterPro" id="IPR056789">
    <property type="entry name" value="LRR_R13L1-DRL21"/>
</dbReference>
<feature type="domain" description="NB-ARC" evidence="7">
    <location>
        <begin position="194"/>
        <end position="394"/>
    </location>
</feature>
<dbReference type="GO" id="GO:0051707">
    <property type="term" value="P:response to other organism"/>
    <property type="evidence" value="ECO:0007669"/>
    <property type="project" value="UniProtKB-ARBA"/>
</dbReference>
<feature type="domain" description="Disease resistance N-terminal" evidence="8">
    <location>
        <begin position="14"/>
        <end position="101"/>
    </location>
</feature>
<dbReference type="PANTHER" id="PTHR36766">
    <property type="entry name" value="PLANT BROAD-SPECTRUM MILDEW RESISTANCE PROTEIN RPW8"/>
    <property type="match status" value="1"/>
</dbReference>
<keyword evidence="5" id="KW-0611">Plant defense</keyword>
<evidence type="ECO:0000256" key="6">
    <source>
        <dbReference type="ARBA" id="ARBA00022840"/>
    </source>
</evidence>
<dbReference type="EMBL" id="CM007384">
    <property type="protein sequence ID" value="ONK71425.1"/>
    <property type="molecule type" value="Genomic_DNA"/>
</dbReference>
<evidence type="ECO:0008006" key="13">
    <source>
        <dbReference type="Google" id="ProtNLM"/>
    </source>
</evidence>
<dbReference type="Gene3D" id="1.20.5.4130">
    <property type="match status" value="1"/>
</dbReference>
<dbReference type="InterPro" id="IPR032675">
    <property type="entry name" value="LRR_dom_sf"/>
</dbReference>
<keyword evidence="6" id="KW-0067">ATP-binding</keyword>
<evidence type="ECO:0000256" key="1">
    <source>
        <dbReference type="ARBA" id="ARBA00008894"/>
    </source>
</evidence>
<dbReference type="Pfam" id="PF25019">
    <property type="entry name" value="LRR_R13L1-DRL21"/>
    <property type="match status" value="1"/>
</dbReference>
<dbReference type="PANTHER" id="PTHR36766:SF45">
    <property type="entry name" value="NB-ARC DOMAIN-CONTAINING PROTEIN"/>
    <property type="match status" value="1"/>
</dbReference>
<dbReference type="Pfam" id="PF23559">
    <property type="entry name" value="WHD_DRP"/>
    <property type="match status" value="1"/>
</dbReference>
<accession>A0A5P1EZA8</accession>
<evidence type="ECO:0000259" key="10">
    <source>
        <dbReference type="Pfam" id="PF25019"/>
    </source>
</evidence>
<evidence type="ECO:0000256" key="3">
    <source>
        <dbReference type="ARBA" id="ARBA00022737"/>
    </source>
</evidence>
<dbReference type="Gene3D" id="1.10.8.430">
    <property type="entry name" value="Helical domain of apoptotic protease-activating factors"/>
    <property type="match status" value="1"/>
</dbReference>
<dbReference type="PRINTS" id="PR00364">
    <property type="entry name" value="DISEASERSIST"/>
</dbReference>
<dbReference type="Gene3D" id="3.40.50.300">
    <property type="entry name" value="P-loop containing nucleotide triphosphate hydrolases"/>
    <property type="match status" value="2"/>
</dbReference>
<feature type="domain" description="Disease resistance protein winged helix" evidence="9">
    <location>
        <begin position="481"/>
        <end position="551"/>
    </location>
</feature>
<dbReference type="OMA" id="DISHCEQ"/>
<dbReference type="SUPFAM" id="SSF52540">
    <property type="entry name" value="P-loop containing nucleoside triphosphate hydrolases"/>
    <property type="match status" value="2"/>
</dbReference>
<dbReference type="InterPro" id="IPR002182">
    <property type="entry name" value="NB-ARC"/>
</dbReference>
<dbReference type="GO" id="GO:0043531">
    <property type="term" value="F:ADP binding"/>
    <property type="evidence" value="ECO:0007669"/>
    <property type="project" value="InterPro"/>
</dbReference>
<gene>
    <name evidence="11" type="ORF">A4U43_C04F8440</name>
</gene>
<dbReference type="GO" id="GO:0005524">
    <property type="term" value="F:ATP binding"/>
    <property type="evidence" value="ECO:0007669"/>
    <property type="project" value="UniProtKB-KW"/>
</dbReference>
<organism evidence="11 12">
    <name type="scientific">Asparagus officinalis</name>
    <name type="common">Garden asparagus</name>
    <dbReference type="NCBI Taxonomy" id="4686"/>
    <lineage>
        <taxon>Eukaryota</taxon>
        <taxon>Viridiplantae</taxon>
        <taxon>Streptophyta</taxon>
        <taxon>Embryophyta</taxon>
        <taxon>Tracheophyta</taxon>
        <taxon>Spermatophyta</taxon>
        <taxon>Magnoliopsida</taxon>
        <taxon>Liliopsida</taxon>
        <taxon>Asparagales</taxon>
        <taxon>Asparagaceae</taxon>
        <taxon>Asparagoideae</taxon>
        <taxon>Asparagus</taxon>
    </lineage>
</organism>
<keyword evidence="4" id="KW-0547">Nucleotide-binding</keyword>
<feature type="domain" description="R13L1/DRL21-like LRR repeat region" evidence="10">
    <location>
        <begin position="726"/>
        <end position="847"/>
    </location>
</feature>
<dbReference type="Pfam" id="PF00931">
    <property type="entry name" value="NB-ARC"/>
    <property type="match status" value="1"/>
</dbReference>
<evidence type="ECO:0000313" key="11">
    <source>
        <dbReference type="EMBL" id="ONK71425.1"/>
    </source>
</evidence>
<name>A0A5P1EZA8_ASPOF</name>